<dbReference type="EMBL" id="NHRJ02000006">
    <property type="protein sequence ID" value="PZE20554.1"/>
    <property type="molecule type" value="Genomic_DNA"/>
</dbReference>
<dbReference type="InterPro" id="IPR012851">
    <property type="entry name" value="Spore_coat_CotF-like"/>
</dbReference>
<sequence>MRSYWAAHELLEMNDFLRKLIADIELHALCYEMTTNPELQSILMRHIQVMHTEYNQAINLLQNKELAMAAVPAYRSPFNYNPQIGLQNQQIVPSPTYNGRRLSDFIITTLGSVLGTVSVNESTDPDIRAFLTMCVNNCQQMAYEVWQHMNARGYYEPPEMPAGAVREMMQVFQPAVHGYATASL</sequence>
<dbReference type="InterPro" id="IPR012347">
    <property type="entry name" value="Ferritin-like"/>
</dbReference>
<gene>
    <name evidence="1" type="ORF">CBW46_012330</name>
</gene>
<dbReference type="RefSeq" id="WP_089200307.1">
    <property type="nucleotide sequence ID" value="NZ_NHRJ02000006.1"/>
</dbReference>
<dbReference type="Proteomes" id="UP000214746">
    <property type="component" value="Unassembled WGS sequence"/>
</dbReference>
<dbReference type="OrthoDB" id="2374504at2"/>
<dbReference type="Pfam" id="PF07875">
    <property type="entry name" value="Coat_F"/>
    <property type="match status" value="1"/>
</dbReference>
<organism evidence="1 2">
    <name type="scientific">Paenibacillus xerothermodurans</name>
    <dbReference type="NCBI Taxonomy" id="1977292"/>
    <lineage>
        <taxon>Bacteria</taxon>
        <taxon>Bacillati</taxon>
        <taxon>Bacillota</taxon>
        <taxon>Bacilli</taxon>
        <taxon>Bacillales</taxon>
        <taxon>Paenibacillaceae</taxon>
        <taxon>Paenibacillus</taxon>
    </lineage>
</organism>
<keyword evidence="2" id="KW-1185">Reference proteome</keyword>
<reference evidence="1" key="1">
    <citation type="submission" date="2018-06" db="EMBL/GenBank/DDBJ databases">
        <title>Paenibacillus xerothermodurans sp. nov. an extremely dry heat resistant spore forming bacterium isolated from the soil of Cape Canaveral, Florida.</title>
        <authorList>
            <person name="Seuylemezian A."/>
            <person name="Kaur N."/>
            <person name="Patil P."/>
            <person name="Patil P."/>
            <person name="Mayilraj S."/>
            <person name="Vaishampayan P."/>
        </authorList>
    </citation>
    <scope>NUCLEOTIDE SEQUENCE [LARGE SCALE GENOMIC DNA]</scope>
    <source>
        <strain evidence="1">ATCC 27380</strain>
    </source>
</reference>
<proteinExistence type="predicted"/>
<dbReference type="Gene3D" id="1.20.1260.10">
    <property type="match status" value="1"/>
</dbReference>
<evidence type="ECO:0000313" key="2">
    <source>
        <dbReference type="Proteomes" id="UP000214746"/>
    </source>
</evidence>
<name>A0A2W1N9E7_PAEXE</name>
<comment type="caution">
    <text evidence="1">The sequence shown here is derived from an EMBL/GenBank/DDBJ whole genome shotgun (WGS) entry which is preliminary data.</text>
</comment>
<dbReference type="AlphaFoldDB" id="A0A2W1N9E7"/>
<evidence type="ECO:0000313" key="1">
    <source>
        <dbReference type="EMBL" id="PZE20554.1"/>
    </source>
</evidence>
<protein>
    <submittedName>
        <fullName evidence="1">Spore coat protein</fullName>
    </submittedName>
</protein>
<accession>A0A2W1N9E7</accession>